<evidence type="ECO:0000256" key="6">
    <source>
        <dbReference type="SAM" id="Phobius"/>
    </source>
</evidence>
<dbReference type="PANTHER" id="PTHR33885">
    <property type="entry name" value="PHAGE SHOCK PROTEIN C"/>
    <property type="match status" value="1"/>
</dbReference>
<keyword evidence="9" id="KW-1185">Reference proteome</keyword>
<reference evidence="8 9" key="1">
    <citation type="submission" date="2024-06" db="EMBL/GenBank/DDBJ databases">
        <authorList>
            <person name="Chen R.Y."/>
        </authorList>
    </citation>
    <scope>NUCLEOTIDE SEQUENCE [LARGE SCALE GENOMIC DNA]</scope>
    <source>
        <strain evidence="8 9">D2</strain>
    </source>
</reference>
<feature type="transmembrane region" description="Helical" evidence="6">
    <location>
        <begin position="33"/>
        <end position="61"/>
    </location>
</feature>
<evidence type="ECO:0000256" key="5">
    <source>
        <dbReference type="ARBA" id="ARBA00023136"/>
    </source>
</evidence>
<dbReference type="InterPro" id="IPR014320">
    <property type="entry name" value="Phageshock_PspC"/>
</dbReference>
<keyword evidence="5 6" id="KW-0472">Membrane</keyword>
<evidence type="ECO:0000259" key="7">
    <source>
        <dbReference type="Pfam" id="PF04024"/>
    </source>
</evidence>
<gene>
    <name evidence="8" type="primary">pspC</name>
    <name evidence="8" type="ORF">ABS311_03860</name>
</gene>
<keyword evidence="4 6" id="KW-1133">Transmembrane helix</keyword>
<evidence type="ECO:0000256" key="3">
    <source>
        <dbReference type="ARBA" id="ARBA00022692"/>
    </source>
</evidence>
<sequence>MKNVTNKLMRDMQNRRIAGVCAGFARYFGLENWVVRIVTVGALFFSFSLIFFAYVAAWLILERDDEMFNSGKNNSQTFDTKTDDNYHFDIKANAWQAGQPPKHALNSISKAFERLESRIQAIEKYATSERFRVEREINRL</sequence>
<dbReference type="PANTHER" id="PTHR33885:SF3">
    <property type="entry name" value="PHAGE SHOCK PROTEIN C"/>
    <property type="match status" value="1"/>
</dbReference>
<dbReference type="Proteomes" id="UP001467690">
    <property type="component" value="Unassembled WGS sequence"/>
</dbReference>
<proteinExistence type="predicted"/>
<dbReference type="EMBL" id="JBELOE010000078">
    <property type="protein sequence ID" value="MER2491016.1"/>
    <property type="molecule type" value="Genomic_DNA"/>
</dbReference>
<accession>A0ABV1RDK8</accession>
<evidence type="ECO:0000256" key="1">
    <source>
        <dbReference type="ARBA" id="ARBA00004162"/>
    </source>
</evidence>
<dbReference type="InterPro" id="IPR007168">
    <property type="entry name" value="Phageshock_PspC_N"/>
</dbReference>
<dbReference type="Pfam" id="PF04024">
    <property type="entry name" value="PspC"/>
    <property type="match status" value="1"/>
</dbReference>
<comment type="caution">
    <text evidence="8">The sequence shown here is derived from an EMBL/GenBank/DDBJ whole genome shotgun (WGS) entry which is preliminary data.</text>
</comment>
<evidence type="ECO:0000256" key="2">
    <source>
        <dbReference type="ARBA" id="ARBA00022475"/>
    </source>
</evidence>
<name>A0ABV1RDK8_9ALTE</name>
<feature type="domain" description="Phage shock protein PspC N-terminal" evidence="7">
    <location>
        <begin position="7"/>
        <end position="62"/>
    </location>
</feature>
<protein>
    <submittedName>
        <fullName evidence="8">Envelope stress response membrane protein PspC</fullName>
    </submittedName>
</protein>
<keyword evidence="2" id="KW-1003">Cell membrane</keyword>
<evidence type="ECO:0000256" key="4">
    <source>
        <dbReference type="ARBA" id="ARBA00022989"/>
    </source>
</evidence>
<dbReference type="NCBIfam" id="TIGR02978">
    <property type="entry name" value="phageshock_pspC"/>
    <property type="match status" value="1"/>
</dbReference>
<keyword evidence="3 6" id="KW-0812">Transmembrane</keyword>
<dbReference type="InterPro" id="IPR052027">
    <property type="entry name" value="PspC"/>
</dbReference>
<organism evidence="8 9">
    <name type="scientific">Catenovulum sediminis</name>
    <dbReference type="NCBI Taxonomy" id="1740262"/>
    <lineage>
        <taxon>Bacteria</taxon>
        <taxon>Pseudomonadati</taxon>
        <taxon>Pseudomonadota</taxon>
        <taxon>Gammaproteobacteria</taxon>
        <taxon>Alteromonadales</taxon>
        <taxon>Alteromonadaceae</taxon>
        <taxon>Catenovulum</taxon>
    </lineage>
</organism>
<comment type="subcellular location">
    <subcellularLocation>
        <location evidence="1">Cell membrane</location>
        <topology evidence="1">Single-pass membrane protein</topology>
    </subcellularLocation>
</comment>
<evidence type="ECO:0000313" key="8">
    <source>
        <dbReference type="EMBL" id="MER2491016.1"/>
    </source>
</evidence>
<dbReference type="RefSeq" id="WP_143870161.1">
    <property type="nucleotide sequence ID" value="NZ_CP041660.1"/>
</dbReference>
<evidence type="ECO:0000313" key="9">
    <source>
        <dbReference type="Proteomes" id="UP001467690"/>
    </source>
</evidence>